<evidence type="ECO:0000256" key="1">
    <source>
        <dbReference type="SAM" id="SignalP"/>
    </source>
</evidence>
<accession>A0A5Z7T9Q7</accession>
<dbReference type="Pfam" id="PF13392">
    <property type="entry name" value="HNH_3"/>
    <property type="match status" value="1"/>
</dbReference>
<keyword evidence="3" id="KW-0378">Hydrolase</keyword>
<dbReference type="InterPro" id="IPR044925">
    <property type="entry name" value="His-Me_finger_sf"/>
</dbReference>
<keyword evidence="3" id="KW-0540">Nuclease</keyword>
<dbReference type="SMART" id="SM00507">
    <property type="entry name" value="HNHc"/>
    <property type="match status" value="1"/>
</dbReference>
<dbReference type="EMBL" id="AAKKLL010000004">
    <property type="protein sequence ID" value="ECS7121826.1"/>
    <property type="molecule type" value="Genomic_DNA"/>
</dbReference>
<gene>
    <name evidence="3" type="ORF">CD985_13325</name>
</gene>
<keyword evidence="3" id="KW-0255">Endonuclease</keyword>
<protein>
    <submittedName>
        <fullName evidence="3">HNH endonuclease</fullName>
    </submittedName>
</protein>
<dbReference type="AlphaFoldDB" id="A0A5Z7T9Q7"/>
<dbReference type="Gene3D" id="3.90.75.20">
    <property type="match status" value="1"/>
</dbReference>
<evidence type="ECO:0000259" key="2">
    <source>
        <dbReference type="SMART" id="SM00507"/>
    </source>
</evidence>
<feature type="domain" description="HNH nuclease" evidence="2">
    <location>
        <begin position="133"/>
        <end position="181"/>
    </location>
</feature>
<evidence type="ECO:0000313" key="3">
    <source>
        <dbReference type="EMBL" id="ECS7121826.1"/>
    </source>
</evidence>
<dbReference type="GO" id="GO:0004519">
    <property type="term" value="F:endonuclease activity"/>
    <property type="evidence" value="ECO:0007669"/>
    <property type="project" value="UniProtKB-KW"/>
</dbReference>
<comment type="caution">
    <text evidence="3">The sequence shown here is derived from an EMBL/GenBank/DDBJ whole genome shotgun (WGS) entry which is preliminary data.</text>
</comment>
<sequence>MALLLNRLAIALSPARASTLFLSPMVSVKSTLSGAINNLKINQGRFGGLFYWLRDMYISKKCSVNDCDNRSEKRGMCGKHYFRWRKYGDPLVVRNTVYSSPQEAIKARKKIEGECQVWTGAKLKTGYGSIRTGGKALRVHRFVWESVNGSVPDGMDVDHICRNRLCCNINHLRLASRSENNQNLGGAKKNNKTGVLGVTYLNRGNRRWLAQVKLNGKFVLRKTFVSLEEARDAAVAARLEHFTHNEADRC</sequence>
<organism evidence="3">
    <name type="scientific">Salmonella enterica</name>
    <name type="common">Salmonella choleraesuis</name>
    <dbReference type="NCBI Taxonomy" id="28901"/>
    <lineage>
        <taxon>Bacteria</taxon>
        <taxon>Pseudomonadati</taxon>
        <taxon>Pseudomonadota</taxon>
        <taxon>Gammaproteobacteria</taxon>
        <taxon>Enterobacterales</taxon>
        <taxon>Enterobacteriaceae</taxon>
        <taxon>Salmonella</taxon>
    </lineage>
</organism>
<reference evidence="3" key="1">
    <citation type="submission" date="2018-07" db="EMBL/GenBank/DDBJ databases">
        <authorList>
            <consortium name="PulseNet: The National Subtyping Network for Foodborne Disease Surveillance"/>
            <person name="Tarr C.L."/>
            <person name="Trees E."/>
            <person name="Katz L.S."/>
            <person name="Carleton-Romer H.A."/>
            <person name="Stroika S."/>
            <person name="Kucerova Z."/>
            <person name="Roache K.F."/>
            <person name="Sabol A.L."/>
            <person name="Besser J."/>
            <person name="Gerner-Smidt P."/>
        </authorList>
    </citation>
    <scope>NUCLEOTIDE SEQUENCE</scope>
    <source>
        <strain evidence="3">PNUSAS013978</strain>
    </source>
</reference>
<feature type="chain" id="PRO_5026160602" evidence="1">
    <location>
        <begin position="18"/>
        <end position="250"/>
    </location>
</feature>
<feature type="signal peptide" evidence="1">
    <location>
        <begin position="1"/>
        <end position="17"/>
    </location>
</feature>
<name>A0A5Z7T9Q7_SALER</name>
<keyword evidence="1" id="KW-0732">Signal</keyword>
<dbReference type="InterPro" id="IPR003615">
    <property type="entry name" value="HNH_nuc"/>
</dbReference>
<dbReference type="SUPFAM" id="SSF54060">
    <property type="entry name" value="His-Me finger endonucleases"/>
    <property type="match status" value="1"/>
</dbReference>
<proteinExistence type="predicted"/>